<evidence type="ECO:0000313" key="2">
    <source>
        <dbReference type="WBParaSite" id="nRc.2.0.1.t45856-RA"/>
    </source>
</evidence>
<proteinExistence type="predicted"/>
<reference evidence="2" key="1">
    <citation type="submission" date="2022-11" db="UniProtKB">
        <authorList>
            <consortium name="WormBaseParasite"/>
        </authorList>
    </citation>
    <scope>IDENTIFICATION</scope>
</reference>
<organism evidence="1 2">
    <name type="scientific">Romanomermis culicivorax</name>
    <name type="common">Nematode worm</name>
    <dbReference type="NCBI Taxonomy" id="13658"/>
    <lineage>
        <taxon>Eukaryota</taxon>
        <taxon>Metazoa</taxon>
        <taxon>Ecdysozoa</taxon>
        <taxon>Nematoda</taxon>
        <taxon>Enoplea</taxon>
        <taxon>Dorylaimia</taxon>
        <taxon>Mermithida</taxon>
        <taxon>Mermithoidea</taxon>
        <taxon>Mermithidae</taxon>
        <taxon>Romanomermis</taxon>
    </lineage>
</organism>
<dbReference type="Proteomes" id="UP000887565">
    <property type="component" value="Unplaced"/>
</dbReference>
<evidence type="ECO:0000313" key="1">
    <source>
        <dbReference type="Proteomes" id="UP000887565"/>
    </source>
</evidence>
<dbReference type="AlphaFoldDB" id="A0A915L7Y5"/>
<accession>A0A915L7Y5</accession>
<protein>
    <submittedName>
        <fullName evidence="2">Uncharacterized protein</fullName>
    </submittedName>
</protein>
<keyword evidence="1" id="KW-1185">Reference proteome</keyword>
<name>A0A915L7Y5_ROMCU</name>
<dbReference type="WBParaSite" id="nRc.2.0.1.t45856-RA">
    <property type="protein sequence ID" value="nRc.2.0.1.t45856-RA"/>
    <property type="gene ID" value="nRc.2.0.1.g45856"/>
</dbReference>
<sequence length="87" mass="9068">MVEAERLFSSPDDTVEITIEGGADADDEPLIVETREYFPNKPVAVVTAAAVLQTVVASGTTCKTSSICCASETVVGVRTNCKLDSGS</sequence>